<dbReference type="InterPro" id="IPR047650">
    <property type="entry name" value="Transpos_IS110"/>
</dbReference>
<organism evidence="3 4">
    <name type="scientific">Pseudomonas fluorescens</name>
    <dbReference type="NCBI Taxonomy" id="294"/>
    <lineage>
        <taxon>Bacteria</taxon>
        <taxon>Pseudomonadati</taxon>
        <taxon>Pseudomonadota</taxon>
        <taxon>Gammaproteobacteria</taxon>
        <taxon>Pseudomonadales</taxon>
        <taxon>Pseudomonadaceae</taxon>
        <taxon>Pseudomonas</taxon>
    </lineage>
</organism>
<reference evidence="3 4" key="1">
    <citation type="submission" date="2019-09" db="EMBL/GenBank/DDBJ databases">
        <authorList>
            <person name="Chandra G."/>
            <person name="Truman W A."/>
        </authorList>
    </citation>
    <scope>NUCLEOTIDE SEQUENCE [LARGE SCALE GENOMIC DNA]</scope>
    <source>
        <strain evidence="3">PS624</strain>
    </source>
</reference>
<name>A0A5E6S0L8_PSEFL</name>
<dbReference type="InterPro" id="IPR002525">
    <property type="entry name" value="Transp_IS110-like_N"/>
</dbReference>
<dbReference type="PANTHER" id="PTHR33055:SF3">
    <property type="entry name" value="PUTATIVE TRANSPOSASE FOR IS117-RELATED"/>
    <property type="match status" value="1"/>
</dbReference>
<dbReference type="AlphaFoldDB" id="A0A5E6S0L8"/>
<dbReference type="Proteomes" id="UP000326241">
    <property type="component" value="Unassembled WGS sequence"/>
</dbReference>
<dbReference type="EMBL" id="CABVGZ010000015">
    <property type="protein sequence ID" value="VVM74116.1"/>
    <property type="molecule type" value="Genomic_DNA"/>
</dbReference>
<sequence>MRHGGILIEANDSEGEAMKKHTTNNQSLSADVSACSTVAVDLAKRVFQVAGEDALGLLIFEERIKSREAFQVFLRELPPSVTVLVETGPGAQAWARLLQMQGNPVRILPAQLVASHRSGPKNDRNDALAILRAGRDCKISAVPIKSAAAMAMQALHRARQGYVRRRTAVGNQMRGLLLEHGVAMAQGEIAISQLVPRILEDATQPLPDLLRELIAELLGEWSQLGDRVNVLTGRLEMAAKEDETAKRLMTVRGVGPIIATALIAKQTEPERFANARLFAAYFGLVPSQHSSGEKTRLGKMSKHGDAYLRSLTIQGAHAVLRQLRPDSQQPDDQRLQRWINRLGRKEAAVRLANRNLRILWVLLQNDQTYRRQPGNGQEATMSH</sequence>
<dbReference type="InterPro" id="IPR003346">
    <property type="entry name" value="Transposase_20"/>
</dbReference>
<evidence type="ECO:0000313" key="4">
    <source>
        <dbReference type="Proteomes" id="UP000326241"/>
    </source>
</evidence>
<dbReference type="Pfam" id="PF02371">
    <property type="entry name" value="Transposase_20"/>
    <property type="match status" value="1"/>
</dbReference>
<dbReference type="NCBIfam" id="NF033542">
    <property type="entry name" value="transpos_IS110"/>
    <property type="match status" value="1"/>
</dbReference>
<accession>A0A5E6S0L8</accession>
<dbReference type="GO" id="GO:0006313">
    <property type="term" value="P:DNA transposition"/>
    <property type="evidence" value="ECO:0007669"/>
    <property type="project" value="InterPro"/>
</dbReference>
<dbReference type="GO" id="GO:0003677">
    <property type="term" value="F:DNA binding"/>
    <property type="evidence" value="ECO:0007669"/>
    <property type="project" value="InterPro"/>
</dbReference>
<dbReference type="PANTHER" id="PTHR33055">
    <property type="entry name" value="TRANSPOSASE FOR INSERTION SEQUENCE ELEMENT IS1111A"/>
    <property type="match status" value="1"/>
</dbReference>
<evidence type="ECO:0000259" key="1">
    <source>
        <dbReference type="Pfam" id="PF01548"/>
    </source>
</evidence>
<gene>
    <name evidence="3" type="ORF">PS624_01960</name>
</gene>
<feature type="domain" description="Transposase IS110-like N-terminal" evidence="1">
    <location>
        <begin position="38"/>
        <end position="179"/>
    </location>
</feature>
<evidence type="ECO:0000313" key="3">
    <source>
        <dbReference type="EMBL" id="VVM74116.1"/>
    </source>
</evidence>
<feature type="domain" description="Transposase IS116/IS110/IS902 C-terminal" evidence="2">
    <location>
        <begin position="246"/>
        <end position="326"/>
    </location>
</feature>
<proteinExistence type="predicted"/>
<protein>
    <submittedName>
        <fullName evidence="3">IS110 family transposase ISPpu11</fullName>
    </submittedName>
</protein>
<dbReference type="Pfam" id="PF01548">
    <property type="entry name" value="DEDD_Tnp_IS110"/>
    <property type="match status" value="1"/>
</dbReference>
<dbReference type="GO" id="GO:0004803">
    <property type="term" value="F:transposase activity"/>
    <property type="evidence" value="ECO:0007669"/>
    <property type="project" value="InterPro"/>
</dbReference>
<evidence type="ECO:0000259" key="2">
    <source>
        <dbReference type="Pfam" id="PF02371"/>
    </source>
</evidence>